<dbReference type="AlphaFoldDB" id="A0AAT9H3W1"/>
<dbReference type="RefSeq" id="WP_369615234.1">
    <property type="nucleotide sequence ID" value="NZ_AP031573.1"/>
</dbReference>
<protein>
    <recommendedName>
        <fullName evidence="2">RNA polymerase subunit sigma</fullName>
    </recommendedName>
</protein>
<evidence type="ECO:0000313" key="1">
    <source>
        <dbReference type="EMBL" id="BFM44090.1"/>
    </source>
</evidence>
<sequence>METTLNDTIDFEKICSSELLDYISFKAEYPKEAELAFAEFCRRFEKDILQKAEVYCSKFGYNEIVALDVAHCAFARVWKYPTFNVEKLKGKSIDKGILLWLYPIMYTQILKFEHATTCADPNEEEALEIITNLDDLTEKLCDSDDIEDKKILRKKLQIMDGAFLGLTEKHKIIYLTYKAYEREGKNIPRSISKKLQETLELVPVTIRIYKRDANLHVQKYLNESHARK</sequence>
<organism evidence="1">
    <name type="scientific">Flavobacterium sp. CFS9</name>
    <dbReference type="NCBI Taxonomy" id="3143118"/>
    <lineage>
        <taxon>Bacteria</taxon>
        <taxon>Pseudomonadati</taxon>
        <taxon>Bacteroidota</taxon>
        <taxon>Flavobacteriia</taxon>
        <taxon>Flavobacteriales</taxon>
        <taxon>Flavobacteriaceae</taxon>
        <taxon>Flavobacterium</taxon>
    </lineage>
</organism>
<reference evidence="1" key="1">
    <citation type="submission" date="2024-05" db="EMBL/GenBank/DDBJ databases">
        <title>Whole-Genome Sequence of CFS9, a Potential Fish Probiotic Isolated from the Body Surface of Silurus asotus.</title>
        <authorList>
            <person name="Kojima M."/>
            <person name="Tobioka K."/>
            <person name="Yokota K."/>
            <person name="Nakatani H."/>
            <person name="Hori K."/>
            <person name="Tamaru Y."/>
            <person name="Okazaki F."/>
        </authorList>
    </citation>
    <scope>NUCLEOTIDE SEQUENCE</scope>
    <source>
        <strain evidence="1">CFS9</strain>
    </source>
</reference>
<accession>A0AAT9H3W1</accession>
<gene>
    <name evidence="1" type="ORF">CFS9_27310</name>
</gene>
<name>A0AAT9H3W1_9FLAO</name>
<dbReference type="EMBL" id="AP031573">
    <property type="protein sequence ID" value="BFM44090.1"/>
    <property type="molecule type" value="Genomic_DNA"/>
</dbReference>
<evidence type="ECO:0008006" key="2">
    <source>
        <dbReference type="Google" id="ProtNLM"/>
    </source>
</evidence>
<proteinExistence type="predicted"/>